<protein>
    <submittedName>
        <fullName evidence="2">Uncharacterized protein</fullName>
    </submittedName>
</protein>
<evidence type="ECO:0000313" key="2">
    <source>
        <dbReference type="EMBL" id="JAT86800.1"/>
    </source>
</evidence>
<accession>A0A1E1WIG5</accession>
<proteinExistence type="predicted"/>
<name>A0A1E1WIG5_PECGO</name>
<feature type="non-terminal residue" evidence="2">
    <location>
        <position position="1"/>
    </location>
</feature>
<feature type="compositionally biased region" description="Polar residues" evidence="1">
    <location>
        <begin position="48"/>
        <end position="60"/>
    </location>
</feature>
<feature type="compositionally biased region" description="Basic and acidic residues" evidence="1">
    <location>
        <begin position="13"/>
        <end position="25"/>
    </location>
</feature>
<gene>
    <name evidence="2" type="ORF">g.78</name>
</gene>
<evidence type="ECO:0000256" key="1">
    <source>
        <dbReference type="SAM" id="MobiDB-lite"/>
    </source>
</evidence>
<feature type="compositionally biased region" description="Basic residues" evidence="1">
    <location>
        <begin position="1"/>
        <end position="11"/>
    </location>
</feature>
<dbReference type="OrthoDB" id="3437960at2759"/>
<dbReference type="AlphaFoldDB" id="A0A1E1WIG5"/>
<dbReference type="EMBL" id="GDQN01004254">
    <property type="protein sequence ID" value="JAT86800.1"/>
    <property type="molecule type" value="Transcribed_RNA"/>
</dbReference>
<sequence length="121" mass="14031">RIRGLRRHLLAKHGAESKKTQKNEKLNQGVSYPDGKNDKNPQGDFYPDSNTKNNQEFYSNKNEKVPNLNSKNEKNELEQGEFYIKIGNTDKFVCLNRSTGDAKESDKFMVKNQYQVFVVQE</sequence>
<organism evidence="2">
    <name type="scientific">Pectinophora gossypiella</name>
    <name type="common">Cotton pink bollworm</name>
    <name type="synonym">Depressaria gossypiella</name>
    <dbReference type="NCBI Taxonomy" id="13191"/>
    <lineage>
        <taxon>Eukaryota</taxon>
        <taxon>Metazoa</taxon>
        <taxon>Ecdysozoa</taxon>
        <taxon>Arthropoda</taxon>
        <taxon>Hexapoda</taxon>
        <taxon>Insecta</taxon>
        <taxon>Pterygota</taxon>
        <taxon>Neoptera</taxon>
        <taxon>Endopterygota</taxon>
        <taxon>Lepidoptera</taxon>
        <taxon>Glossata</taxon>
        <taxon>Ditrysia</taxon>
        <taxon>Gelechioidea</taxon>
        <taxon>Gelechiidae</taxon>
        <taxon>Apatetrinae</taxon>
        <taxon>Pectinophora</taxon>
    </lineage>
</organism>
<reference evidence="2" key="1">
    <citation type="submission" date="2015-09" db="EMBL/GenBank/DDBJ databases">
        <title>De novo assembly of Pectinophora gossypiella (Pink Bollworm) gut transcriptome.</title>
        <authorList>
            <person name="Tassone E.E."/>
        </authorList>
    </citation>
    <scope>NUCLEOTIDE SEQUENCE</scope>
</reference>
<feature type="region of interest" description="Disordered" evidence="1">
    <location>
        <begin position="1"/>
        <end position="74"/>
    </location>
</feature>